<feature type="transmembrane region" description="Helical" evidence="5">
    <location>
        <begin position="78"/>
        <end position="96"/>
    </location>
</feature>
<evidence type="ECO:0000313" key="6">
    <source>
        <dbReference type="EMBL" id="GHO53380.1"/>
    </source>
</evidence>
<sequence length="135" mass="14694">MQTATQMASGSKTQLWIGRILTGLVVLFLLFDGVTHVLQIPPVMDSFKQLGYPASVALEIGIVELVCLVLYIIPSTSVLGAILLTGYLGGAVATNLRIDAPLFSNILFPVYVGLFIWGGLYLRNEQLRALFPLQK</sequence>
<evidence type="ECO:0000256" key="1">
    <source>
        <dbReference type="ARBA" id="ARBA00004141"/>
    </source>
</evidence>
<feature type="transmembrane region" description="Helical" evidence="5">
    <location>
        <begin position="50"/>
        <end position="71"/>
    </location>
</feature>
<feature type="transmembrane region" description="Helical" evidence="5">
    <location>
        <begin position="102"/>
        <end position="122"/>
    </location>
</feature>
<evidence type="ECO:0000256" key="5">
    <source>
        <dbReference type="SAM" id="Phobius"/>
    </source>
</evidence>
<name>A0ABQ3ULX5_9CHLR</name>
<comment type="caution">
    <text evidence="6">The sequence shown here is derived from an EMBL/GenBank/DDBJ whole genome shotgun (WGS) entry which is preliminary data.</text>
</comment>
<evidence type="ECO:0000313" key="7">
    <source>
        <dbReference type="Proteomes" id="UP000654345"/>
    </source>
</evidence>
<dbReference type="InterPro" id="IPR032808">
    <property type="entry name" value="DoxX"/>
</dbReference>
<accession>A0ABQ3ULX5</accession>
<evidence type="ECO:0000256" key="3">
    <source>
        <dbReference type="ARBA" id="ARBA00022989"/>
    </source>
</evidence>
<keyword evidence="2 5" id="KW-0812">Transmembrane</keyword>
<gene>
    <name evidence="6" type="ORF">KSB_18550</name>
</gene>
<comment type="subcellular location">
    <subcellularLocation>
        <location evidence="1">Membrane</location>
        <topology evidence="1">Multi-pass membrane protein</topology>
    </subcellularLocation>
</comment>
<keyword evidence="4 5" id="KW-0472">Membrane</keyword>
<keyword evidence="3 5" id="KW-1133">Transmembrane helix</keyword>
<feature type="transmembrane region" description="Helical" evidence="5">
    <location>
        <begin position="20"/>
        <end position="38"/>
    </location>
</feature>
<protein>
    <submittedName>
        <fullName evidence="6">Membrane protein</fullName>
    </submittedName>
</protein>
<proteinExistence type="predicted"/>
<dbReference type="Proteomes" id="UP000654345">
    <property type="component" value="Unassembled WGS sequence"/>
</dbReference>
<evidence type="ECO:0000256" key="4">
    <source>
        <dbReference type="ARBA" id="ARBA00023136"/>
    </source>
</evidence>
<keyword evidence="7" id="KW-1185">Reference proteome</keyword>
<reference evidence="6 7" key="1">
    <citation type="journal article" date="2021" name="Int. J. Syst. Evol. Microbiol.">
        <title>Reticulibacter mediterranei gen. nov., sp. nov., within the new family Reticulibacteraceae fam. nov., and Ktedonospora formicarum gen. nov., sp. nov., Ktedonobacter robiniae sp. nov., Dictyobacter formicarum sp. nov. and Dictyobacter arantiisoli sp. nov., belonging to the class Ktedonobacteria.</title>
        <authorList>
            <person name="Yabe S."/>
            <person name="Zheng Y."/>
            <person name="Wang C.M."/>
            <person name="Sakai Y."/>
            <person name="Abe K."/>
            <person name="Yokota A."/>
            <person name="Donadio S."/>
            <person name="Cavaletti L."/>
            <person name="Monciardini P."/>
        </authorList>
    </citation>
    <scope>NUCLEOTIDE SEQUENCE [LARGE SCALE GENOMIC DNA]</scope>
    <source>
        <strain evidence="6 7">SOSP1-30</strain>
    </source>
</reference>
<dbReference type="RefSeq" id="WP_201370217.1">
    <property type="nucleotide sequence ID" value="NZ_BNJG01000001.1"/>
</dbReference>
<evidence type="ECO:0000256" key="2">
    <source>
        <dbReference type="ARBA" id="ARBA00022692"/>
    </source>
</evidence>
<dbReference type="Pfam" id="PF13564">
    <property type="entry name" value="DoxX_2"/>
    <property type="match status" value="1"/>
</dbReference>
<dbReference type="EMBL" id="BNJG01000001">
    <property type="protein sequence ID" value="GHO53380.1"/>
    <property type="molecule type" value="Genomic_DNA"/>
</dbReference>
<organism evidence="6 7">
    <name type="scientific">Ktedonobacter robiniae</name>
    <dbReference type="NCBI Taxonomy" id="2778365"/>
    <lineage>
        <taxon>Bacteria</taxon>
        <taxon>Bacillati</taxon>
        <taxon>Chloroflexota</taxon>
        <taxon>Ktedonobacteria</taxon>
        <taxon>Ktedonobacterales</taxon>
        <taxon>Ktedonobacteraceae</taxon>
        <taxon>Ktedonobacter</taxon>
    </lineage>
</organism>